<dbReference type="SUPFAM" id="SSF53448">
    <property type="entry name" value="Nucleotide-diphospho-sugar transferases"/>
    <property type="match status" value="1"/>
</dbReference>
<keyword evidence="4 5" id="KW-0342">GTP-binding</keyword>
<dbReference type="Pfam" id="PF01983">
    <property type="entry name" value="CofC"/>
    <property type="match status" value="1"/>
</dbReference>
<dbReference type="GO" id="GO:0052645">
    <property type="term" value="P:F420-0 metabolic process"/>
    <property type="evidence" value="ECO:0007669"/>
    <property type="project" value="UniProtKB-UniRule"/>
</dbReference>
<evidence type="ECO:0000256" key="4">
    <source>
        <dbReference type="ARBA" id="ARBA00023134"/>
    </source>
</evidence>
<dbReference type="AlphaFoldDB" id="A0A256IT12"/>
<comment type="subunit">
    <text evidence="5">Homodimer.</text>
</comment>
<keyword evidence="1 5" id="KW-0808">Transferase</keyword>
<comment type="similarity">
    <text evidence="5">Belongs to the CofC family.</text>
</comment>
<dbReference type="Gene3D" id="6.10.140.50">
    <property type="match status" value="1"/>
</dbReference>
<comment type="function">
    <text evidence="5">Guanylyltransferase that catalyzes the activation of (2S)-2-phospholactate (2-PL) as (2S)-lactyl-2-diphospho-5'-guanosine, via the condensation of 2-PL with GTP. It is involved in the biosynthesis of coenzyme F420, a hydride carrier cofactor.</text>
</comment>
<dbReference type="HAMAP" id="MF_02114">
    <property type="entry name" value="CofC"/>
    <property type="match status" value="1"/>
</dbReference>
<evidence type="ECO:0000313" key="8">
    <source>
        <dbReference type="Proteomes" id="UP000216308"/>
    </source>
</evidence>
<dbReference type="InterPro" id="IPR002835">
    <property type="entry name" value="CofC"/>
</dbReference>
<dbReference type="UniPathway" id="UPA00071"/>
<dbReference type="EC" id="2.7.7.68" evidence="5"/>
<name>A0A256IT12_9EURY</name>
<organism evidence="7 8">
    <name type="scientific">Halorubrum halodurans</name>
    <dbReference type="NCBI Taxonomy" id="1383851"/>
    <lineage>
        <taxon>Archaea</taxon>
        <taxon>Methanobacteriati</taxon>
        <taxon>Methanobacteriota</taxon>
        <taxon>Stenosarchaea group</taxon>
        <taxon>Halobacteria</taxon>
        <taxon>Halobacteriales</taxon>
        <taxon>Haloferacaceae</taxon>
        <taxon>Halorubrum</taxon>
    </lineage>
</organism>
<accession>A0A256IT12</accession>
<dbReference type="InterPro" id="IPR029044">
    <property type="entry name" value="Nucleotide-diphossugar_trans"/>
</dbReference>
<evidence type="ECO:0000256" key="3">
    <source>
        <dbReference type="ARBA" id="ARBA00022741"/>
    </source>
</evidence>
<keyword evidence="8" id="KW-1185">Reference proteome</keyword>
<dbReference type="PANTHER" id="PTHR40392">
    <property type="entry name" value="2-PHOSPHO-L-LACTATE GUANYLYLTRANSFERASE"/>
    <property type="match status" value="1"/>
</dbReference>
<evidence type="ECO:0000313" key="7">
    <source>
        <dbReference type="EMBL" id="OYR59436.1"/>
    </source>
</evidence>
<evidence type="ECO:0000256" key="2">
    <source>
        <dbReference type="ARBA" id="ARBA00022695"/>
    </source>
</evidence>
<keyword evidence="3 5" id="KW-0547">Nucleotide-binding</keyword>
<dbReference type="GO" id="GO:0005525">
    <property type="term" value="F:GTP binding"/>
    <property type="evidence" value="ECO:0007669"/>
    <property type="project" value="UniProtKB-KW"/>
</dbReference>
<reference evidence="7 8" key="1">
    <citation type="journal article" date="2014" name="Front. Microbiol.">
        <title>Population and genomic analysis of the genus Halorubrum.</title>
        <authorList>
            <person name="Fullmer M.S."/>
            <person name="Soucy S.M."/>
            <person name="Swithers K.S."/>
            <person name="Makkay A.M."/>
            <person name="Wheeler R."/>
            <person name="Ventosa A."/>
            <person name="Gogarten J.P."/>
            <person name="Papke R.T."/>
        </authorList>
    </citation>
    <scope>NUCLEOTIDE SEQUENCE [LARGE SCALE GENOMIC DNA]</scope>
    <source>
        <strain evidence="7 8">Cb34</strain>
    </source>
</reference>
<dbReference type="GO" id="GO:0043814">
    <property type="term" value="F:phospholactate guanylyltransferase activity"/>
    <property type="evidence" value="ECO:0007669"/>
    <property type="project" value="UniProtKB-EC"/>
</dbReference>
<protein>
    <recommendedName>
        <fullName evidence="5">2-phospho-L-lactate guanylyltransferase</fullName>
        <shortName evidence="5">LP guanylyltransferase</shortName>
        <ecNumber evidence="5">2.7.7.68</ecNumber>
    </recommendedName>
</protein>
<evidence type="ECO:0000256" key="6">
    <source>
        <dbReference type="SAM" id="MobiDB-lite"/>
    </source>
</evidence>
<dbReference type="Gene3D" id="3.90.550.10">
    <property type="entry name" value="Spore Coat Polysaccharide Biosynthesis Protein SpsA, Chain A"/>
    <property type="match status" value="1"/>
</dbReference>
<keyword evidence="2 5" id="KW-0548">Nucleotidyltransferase</keyword>
<evidence type="ECO:0000256" key="1">
    <source>
        <dbReference type="ARBA" id="ARBA00022679"/>
    </source>
</evidence>
<comment type="caution">
    <text evidence="7">The sequence shown here is derived from an EMBL/GenBank/DDBJ whole genome shotgun (WGS) entry which is preliminary data.</text>
</comment>
<dbReference type="OrthoDB" id="11179at2157"/>
<comment type="pathway">
    <text evidence="5">Cofactor biosynthesis; coenzyme F420 biosynthesis.</text>
</comment>
<dbReference type="Proteomes" id="UP000216308">
    <property type="component" value="Unassembled WGS sequence"/>
</dbReference>
<dbReference type="RefSeq" id="WP_094528927.1">
    <property type="nucleotide sequence ID" value="NZ_NHPJ01000003.1"/>
</dbReference>
<proteinExistence type="inferred from homology"/>
<dbReference type="NCBIfam" id="TIGR03552">
    <property type="entry name" value="F420_cofC"/>
    <property type="match status" value="1"/>
</dbReference>
<dbReference type="EMBL" id="NHPJ01000003">
    <property type="protein sequence ID" value="OYR59436.1"/>
    <property type="molecule type" value="Genomic_DNA"/>
</dbReference>
<comment type="catalytic activity">
    <reaction evidence="5">
        <text>(2S)-2-phospholactate + GTP + H(+) = (2S)-lactyl-2-diphospho-5'-guanosine + diphosphate</text>
        <dbReference type="Rhea" id="RHEA:63424"/>
        <dbReference type="ChEBI" id="CHEBI:15378"/>
        <dbReference type="ChEBI" id="CHEBI:33019"/>
        <dbReference type="ChEBI" id="CHEBI:37565"/>
        <dbReference type="ChEBI" id="CHEBI:59435"/>
        <dbReference type="ChEBI" id="CHEBI:59906"/>
        <dbReference type="EC" id="2.7.7.68"/>
    </reaction>
</comment>
<dbReference type="PANTHER" id="PTHR40392:SF1">
    <property type="entry name" value="2-PHOSPHO-L-LACTATE GUANYLYLTRANSFERASE"/>
    <property type="match status" value="1"/>
</dbReference>
<evidence type="ECO:0000256" key="5">
    <source>
        <dbReference type="HAMAP-Rule" id="MF_02114"/>
    </source>
</evidence>
<sequence>MEVLVPFSADRPKSRLADALSPSERATFARTMLADVLAAIDRAGGDPHVLATDEFDPSDGPVAGGPSPPVTVDDRPLTDAVNAVLAERRPGGEGDPLAVVMADLALATPAAFDRLFAGHAGGDGRDRSGAPDVSIVPGRGGGTNALVVSHPRFRVDYHGASYLDHRRIADEVGATVRTVDSHRLATDVDERSDLAELLIHGDGAAAAWLREAGFSLDADGGRVGVVRE</sequence>
<feature type="region of interest" description="Disordered" evidence="6">
    <location>
        <begin position="48"/>
        <end position="72"/>
    </location>
</feature>
<gene>
    <name evidence="5" type="primary">cofC</name>
    <name evidence="7" type="ORF">DJ70_00245</name>
</gene>